<evidence type="ECO:0000259" key="9">
    <source>
        <dbReference type="SMART" id="SM00210"/>
    </source>
</evidence>
<comment type="caution">
    <text evidence="10">The sequence shown here is derived from an EMBL/GenBank/DDBJ whole genome shotgun (WGS) entry which is preliminary data.</text>
</comment>
<feature type="compositionally biased region" description="Polar residues" evidence="7">
    <location>
        <begin position="940"/>
        <end position="949"/>
    </location>
</feature>
<sequence length="1947" mass="207550">MDLWRGLSHSRSSMCLPVLDRLAAGQPPGQESFVQIHGGETRRTALETSDRLAVVANLCGAASVLAAIHRRRFAPRELAEWQRTDPNSLDGNSLRESCHRSLLQFERHRRQGEPYCSVPYYIVLATWDLHKYTLKPSFPPPPSVHPAVFKLHYFVNCCLCWLNVDILQKLGLKGEKPSRSVPAGVIPFRSGIILNQRAHIESPLRSVFPAAVWPSLAMVLSVRSHRLNSAFLFTLLSGRKKLLLGLQLTPSNLVLHTGPNTSVSLPYEPHDGQWHQLAVGINGQRVTLYASCGEQIVHADFGWDSEEGLAPELQGSFLLGRTSQQQASAHFEGAICQFDLVPSAEAAHNYCRYIKKQCREADTYRPNLPPLLPILPQVKNVTATAATPKRGGPETPKKTTGISLARSVAAAASAIRYVAPTQTIKPSTGTIPTPFLGTVMPVTVQLETHQTNSPKALQKDDCRTDKKKPAIPATTSTKPSKIKPDSTPSDQVTPSKATLLKPKTNPVKVVPSKPTKPKVNPSKSTVSKTTTAKTSKPVTKQVIKPTKQSKTTKATVIVRPTRPSDNPVTPPATDGFLSWEVPPTLFSMLEGLMGEKGDAGPPGLSGPPGKTGLLGKKGPRNGNEMRRASSIMTTAAAETPCVAAQRAPPVPMGTLADLVHLGSRVGKETLACHLGQHLKERSSGGKSQARPVLNGCKKSESPLLSHENDIGSLHLLKNGGLETNLMEKSSSWQQMDRKVTLVHPDSPESLESKVQSEAQVPKVILAGRCSKSSAVTGTVVVEDIGLPGPIGPMGPKGVRGTPGEPGKRGKMGRPYFHGCWLTAAECMWSPSSRMSGDWMQQEKAFVGVNGSRSPPSMEPSHLEEVVGRVMRGFPGDFGERGPPGPDGEPELSPCLPCLLCHMIACDYNVSLVSLVPSSSSRSILGPRWWQQACNWRSDYSSAPVSSESIQPRGAGKSRRTRTERVKLGFLDSKGRSGTEETRASRGVRGYQGSKENQDHRESWEREALLEHLDLQAPRESWGSEVYRGHEECLARRETRARSDHRAQQDWRRSSIHSAGPCAIHIPVHQGVITAITMFIGGKIYSGHKVLGDLNGVEWAEKDFLGRLGQRESRVTQGHQGERANRTTRKTMGRVSLNVMRAGSLLLNLHYPAVSQKSNTYNQLEAAPPPPPLGVLATVRFDRVRAEHRGGRGGGHQNKHKYGAVGGRSGAGFRGRLFNWALLDQGGRPVPEDPKAYGCDSCQRASIFQCADEELQVQSRWLAAIYYHCSALGAIGPDGPTGETGLEGKAGKIGEPGESGFKGFPGIQGPSGPPGDKGISGEPGPPGKVGEPGLPGESGEKGPLGLAGNIGEQGLIGPRGEPGLEGEAGQAGPDGTKGEKGDMGQEGDNGEKGEIGLKGKEGPPGNPGLNGVRGPEGKCGTFGEKGKQGFKGAKGHQGHLGETGTVGKTGPPGFVGQKGSRGTIGHVGHQGKQGPIGPPGPKGEKGEQGDDGKVEGPQGPQGDIVTEEREGNQEIPGTKVWLVWTGEEAGLELLDYLGILDLEGNKDPKGPKEIKVKKAKRGLGGPSGPRGVVGREGLEGAPGMDGVPGKDGSKGMPGEQGDDGEEGATGKSGSRSKTGVQGLPGDQGTFGPKGERGLRGQSGPLGKRGFRGGMGLPGLQGDQGPKGQPGDIGDSGFPGILGVFGPRGPPGDFGPKGTRGPKGPQGSIGRSGVLGPMGIIGPNGSAGPRGEKGNRGETGSPGPRGLAGLPKDDGVLVMDSHAPLRTENKLVMDLPMLDQGAEIFKTLHYLSNLIQSLKNPLGTRDNPARICRDLHSCEHKLKDDELPALLSSEAEQHIIVHCLNFSIWRAAEDQPAPQGSVRFKAWTGEVFEAGGELEPEVLEDSCWIKDGRWHQTHFVFHSLDPSLLPVVDIYNLPKTTPGSHYHLETQREEAGGTEEMGRRGEFLH</sequence>
<dbReference type="SMART" id="SM00038">
    <property type="entry name" value="COLFI"/>
    <property type="match status" value="1"/>
</dbReference>
<dbReference type="InterPro" id="IPR000885">
    <property type="entry name" value="Fib_collagen_C"/>
</dbReference>
<feature type="region of interest" description="Disordered" evidence="7">
    <location>
        <begin position="598"/>
        <end position="621"/>
    </location>
</feature>
<dbReference type="PANTHER" id="PTHR24023:SF1082">
    <property type="entry name" value="COLLAGEN TRIPLE HELIX REPEAT"/>
    <property type="match status" value="1"/>
</dbReference>
<feature type="domain" description="Fibrillar collagen NC1" evidence="8">
    <location>
        <begin position="1779"/>
        <end position="1913"/>
    </location>
</feature>
<evidence type="ECO:0000256" key="7">
    <source>
        <dbReference type="SAM" id="MobiDB-lite"/>
    </source>
</evidence>
<feature type="region of interest" description="Disordered" evidence="7">
    <location>
        <begin position="940"/>
        <end position="1000"/>
    </location>
</feature>
<accession>A0A7J5YIU9</accession>
<dbReference type="InterPro" id="IPR050149">
    <property type="entry name" value="Collagen_superfamily"/>
</dbReference>
<feature type="compositionally biased region" description="Basic and acidic residues" evidence="7">
    <location>
        <begin position="1375"/>
        <end position="1400"/>
    </location>
</feature>
<dbReference type="GO" id="GO:0030020">
    <property type="term" value="F:extracellular matrix structural constituent conferring tensile strength"/>
    <property type="evidence" value="ECO:0007669"/>
    <property type="project" value="TreeGrafter"/>
</dbReference>
<feature type="compositionally biased region" description="Basic and acidic residues" evidence="7">
    <location>
        <begin position="1481"/>
        <end position="1493"/>
    </location>
</feature>
<dbReference type="SUPFAM" id="SSF49899">
    <property type="entry name" value="Concanavalin A-like lectins/glucanases"/>
    <property type="match status" value="1"/>
</dbReference>
<keyword evidence="4" id="KW-0732">Signal</keyword>
<feature type="region of interest" description="Disordered" evidence="7">
    <location>
        <begin position="1928"/>
        <end position="1947"/>
    </location>
</feature>
<evidence type="ECO:0000313" key="10">
    <source>
        <dbReference type="EMBL" id="KAF3849402.1"/>
    </source>
</evidence>
<dbReference type="GO" id="GO:0030198">
    <property type="term" value="P:extracellular matrix organization"/>
    <property type="evidence" value="ECO:0007669"/>
    <property type="project" value="TreeGrafter"/>
</dbReference>
<proteinExistence type="predicted"/>
<keyword evidence="5" id="KW-0677">Repeat</keyword>
<dbReference type="InterPro" id="IPR048287">
    <property type="entry name" value="TSPN-like_N"/>
</dbReference>
<dbReference type="GO" id="GO:0005615">
    <property type="term" value="C:extracellular space"/>
    <property type="evidence" value="ECO:0007669"/>
    <property type="project" value="TreeGrafter"/>
</dbReference>
<evidence type="ECO:0000256" key="4">
    <source>
        <dbReference type="ARBA" id="ARBA00022729"/>
    </source>
</evidence>
<evidence type="ECO:0008006" key="12">
    <source>
        <dbReference type="Google" id="ProtNLM"/>
    </source>
</evidence>
<evidence type="ECO:0000313" key="11">
    <source>
        <dbReference type="Proteomes" id="UP000518266"/>
    </source>
</evidence>
<keyword evidence="3" id="KW-0272">Extracellular matrix</keyword>
<feature type="compositionally biased region" description="Low complexity" evidence="7">
    <location>
        <begin position="1658"/>
        <end position="1673"/>
    </location>
</feature>
<keyword evidence="6" id="KW-0176">Collagen</keyword>
<feature type="compositionally biased region" description="Basic and acidic residues" evidence="7">
    <location>
        <begin position="1542"/>
        <end position="1555"/>
    </location>
</feature>
<dbReference type="Gene3D" id="2.60.120.200">
    <property type="match status" value="1"/>
</dbReference>
<evidence type="ECO:0000256" key="6">
    <source>
        <dbReference type="ARBA" id="ARBA00023119"/>
    </source>
</evidence>
<feature type="region of interest" description="Disordered" evidence="7">
    <location>
        <begin position="1541"/>
        <end position="1749"/>
    </location>
</feature>
<reference evidence="10 11" key="1">
    <citation type="submission" date="2020-03" db="EMBL/GenBank/DDBJ databases">
        <title>Dissostichus mawsoni Genome sequencing and assembly.</title>
        <authorList>
            <person name="Park H."/>
        </authorList>
    </citation>
    <scope>NUCLEOTIDE SEQUENCE [LARGE SCALE GENOMIC DNA]</scope>
    <source>
        <strain evidence="10">DM0001</strain>
        <tissue evidence="10">Muscle</tissue>
    </source>
</reference>
<evidence type="ECO:0000259" key="8">
    <source>
        <dbReference type="SMART" id="SM00038"/>
    </source>
</evidence>
<dbReference type="Pfam" id="PF01391">
    <property type="entry name" value="Collagen"/>
    <property type="match status" value="2"/>
</dbReference>
<dbReference type="Pfam" id="PF01410">
    <property type="entry name" value="COLFI"/>
    <property type="match status" value="2"/>
</dbReference>
<feature type="region of interest" description="Disordered" evidence="7">
    <location>
        <begin position="449"/>
        <end position="553"/>
    </location>
</feature>
<feature type="compositionally biased region" description="Low complexity" evidence="7">
    <location>
        <begin position="501"/>
        <end position="540"/>
    </location>
</feature>
<evidence type="ECO:0000256" key="2">
    <source>
        <dbReference type="ARBA" id="ARBA00022525"/>
    </source>
</evidence>
<dbReference type="Proteomes" id="UP000518266">
    <property type="component" value="Unassembled WGS sequence"/>
</dbReference>
<dbReference type="InterPro" id="IPR013320">
    <property type="entry name" value="ConA-like_dom_sf"/>
</dbReference>
<keyword evidence="11" id="KW-1185">Reference proteome</keyword>
<feature type="compositionally biased region" description="Low complexity" evidence="7">
    <location>
        <begin position="607"/>
        <end position="616"/>
    </location>
</feature>
<evidence type="ECO:0000256" key="5">
    <source>
        <dbReference type="ARBA" id="ARBA00022737"/>
    </source>
</evidence>
<organism evidence="10 11">
    <name type="scientific">Dissostichus mawsoni</name>
    <name type="common">Antarctic cod</name>
    <dbReference type="NCBI Taxonomy" id="36200"/>
    <lineage>
        <taxon>Eukaryota</taxon>
        <taxon>Metazoa</taxon>
        <taxon>Chordata</taxon>
        <taxon>Craniata</taxon>
        <taxon>Vertebrata</taxon>
        <taxon>Euteleostomi</taxon>
        <taxon>Actinopterygii</taxon>
        <taxon>Neopterygii</taxon>
        <taxon>Teleostei</taxon>
        <taxon>Neoteleostei</taxon>
        <taxon>Acanthomorphata</taxon>
        <taxon>Eupercaria</taxon>
        <taxon>Perciformes</taxon>
        <taxon>Notothenioidei</taxon>
        <taxon>Nototheniidae</taxon>
        <taxon>Dissostichus</taxon>
    </lineage>
</organism>
<feature type="domain" description="Thrombospondin-like N-terminal" evidence="9">
    <location>
        <begin position="163"/>
        <end position="344"/>
    </location>
</feature>
<feature type="compositionally biased region" description="Basic and acidic residues" evidence="7">
    <location>
        <begin position="960"/>
        <end position="983"/>
    </location>
</feature>
<evidence type="ECO:0000256" key="3">
    <source>
        <dbReference type="ARBA" id="ARBA00022530"/>
    </source>
</evidence>
<dbReference type="SMART" id="SM00210">
    <property type="entry name" value="TSPN"/>
    <property type="match status" value="1"/>
</dbReference>
<feature type="compositionally biased region" description="Basic and acidic residues" evidence="7">
    <location>
        <begin position="457"/>
        <end position="468"/>
    </location>
</feature>
<dbReference type="GO" id="GO:0005587">
    <property type="term" value="C:collagen type IV trimer"/>
    <property type="evidence" value="ECO:0007669"/>
    <property type="project" value="TreeGrafter"/>
</dbReference>
<dbReference type="Gene3D" id="2.60.120.1000">
    <property type="match status" value="2"/>
</dbReference>
<keyword evidence="2" id="KW-0964">Secreted</keyword>
<dbReference type="OrthoDB" id="8939548at2759"/>
<comment type="subcellular location">
    <subcellularLocation>
        <location evidence="1">Secreted</location>
        <location evidence="1">Extracellular space</location>
        <location evidence="1">Extracellular matrix</location>
    </subcellularLocation>
</comment>
<feature type="compositionally biased region" description="Polar residues" evidence="7">
    <location>
        <begin position="486"/>
        <end position="496"/>
    </location>
</feature>
<evidence type="ECO:0000256" key="1">
    <source>
        <dbReference type="ARBA" id="ARBA00004498"/>
    </source>
</evidence>
<name>A0A7J5YIU9_DISMA</name>
<dbReference type="PANTHER" id="PTHR24023">
    <property type="entry name" value="COLLAGEN ALPHA"/>
    <property type="match status" value="1"/>
</dbReference>
<dbReference type="InterPro" id="IPR008160">
    <property type="entry name" value="Collagen"/>
</dbReference>
<gene>
    <name evidence="10" type="ORF">F7725_015899</name>
</gene>
<protein>
    <recommendedName>
        <fullName evidence="12">Collagen alpha-1(XXVII) chain B</fullName>
    </recommendedName>
</protein>
<feature type="compositionally biased region" description="Low complexity" evidence="7">
    <location>
        <begin position="1327"/>
        <end position="1336"/>
    </location>
</feature>
<feature type="region of interest" description="Disordered" evidence="7">
    <location>
        <begin position="1279"/>
        <end position="1512"/>
    </location>
</feature>
<dbReference type="EMBL" id="JAAKFY010000012">
    <property type="protein sequence ID" value="KAF3849402.1"/>
    <property type="molecule type" value="Genomic_DNA"/>
</dbReference>